<feature type="active site" description="Proton donor/acceptor" evidence="7">
    <location>
        <position position="472"/>
    </location>
</feature>
<dbReference type="GO" id="GO:0004180">
    <property type="term" value="F:carboxypeptidase activity"/>
    <property type="evidence" value="ECO:0007669"/>
    <property type="project" value="UniProtKB-ARBA"/>
</dbReference>
<evidence type="ECO:0000256" key="3">
    <source>
        <dbReference type="ARBA" id="ARBA00022679"/>
    </source>
</evidence>
<dbReference type="EMBL" id="JACEON010000006">
    <property type="protein sequence ID" value="MBA4611681.1"/>
    <property type="molecule type" value="Genomic_DNA"/>
</dbReference>
<dbReference type="GO" id="GO:0008360">
    <property type="term" value="P:regulation of cell shape"/>
    <property type="evidence" value="ECO:0007669"/>
    <property type="project" value="UniProtKB-UniRule"/>
</dbReference>
<comment type="similarity">
    <text evidence="2">Belongs to the YkuD family.</text>
</comment>
<dbReference type="Pfam" id="PF03734">
    <property type="entry name" value="YkuD"/>
    <property type="match status" value="1"/>
</dbReference>
<evidence type="ECO:0000313" key="10">
    <source>
        <dbReference type="EMBL" id="MBA4611681.1"/>
    </source>
</evidence>
<evidence type="ECO:0000256" key="6">
    <source>
        <dbReference type="ARBA" id="ARBA00023316"/>
    </source>
</evidence>
<keyword evidence="11" id="KW-1185">Reference proteome</keyword>
<dbReference type="GO" id="GO:0071555">
    <property type="term" value="P:cell wall organization"/>
    <property type="evidence" value="ECO:0007669"/>
    <property type="project" value="UniProtKB-UniRule"/>
</dbReference>
<dbReference type="PANTHER" id="PTHR41533:SF2">
    <property type="entry name" value="BLR7131 PROTEIN"/>
    <property type="match status" value="1"/>
</dbReference>
<feature type="chain" id="PRO_5032632740" evidence="8">
    <location>
        <begin position="26"/>
        <end position="575"/>
    </location>
</feature>
<keyword evidence="5 7" id="KW-0573">Peptidoglycan synthesis</keyword>
<dbReference type="GO" id="GO:0016740">
    <property type="term" value="F:transferase activity"/>
    <property type="evidence" value="ECO:0007669"/>
    <property type="project" value="UniProtKB-KW"/>
</dbReference>
<organism evidence="10 11">
    <name type="scientific">Stappia taiwanensis</name>
    <dbReference type="NCBI Taxonomy" id="992267"/>
    <lineage>
        <taxon>Bacteria</taxon>
        <taxon>Pseudomonadati</taxon>
        <taxon>Pseudomonadota</taxon>
        <taxon>Alphaproteobacteria</taxon>
        <taxon>Hyphomicrobiales</taxon>
        <taxon>Stappiaceae</taxon>
        <taxon>Stappia</taxon>
    </lineage>
</organism>
<dbReference type="Gene3D" id="2.40.440.10">
    <property type="entry name" value="L,D-transpeptidase catalytic domain-like"/>
    <property type="match status" value="1"/>
</dbReference>
<comment type="caution">
    <text evidence="10">The sequence shown here is derived from an EMBL/GenBank/DDBJ whole genome shotgun (WGS) entry which is preliminary data.</text>
</comment>
<keyword evidence="6 7" id="KW-0961">Cell wall biogenesis/degradation</keyword>
<evidence type="ECO:0000256" key="7">
    <source>
        <dbReference type="PROSITE-ProRule" id="PRU01373"/>
    </source>
</evidence>
<feature type="signal peptide" evidence="8">
    <location>
        <begin position="1"/>
        <end position="25"/>
    </location>
</feature>
<dbReference type="InterPro" id="IPR036366">
    <property type="entry name" value="PGBDSf"/>
</dbReference>
<dbReference type="InterPro" id="IPR002477">
    <property type="entry name" value="Peptidoglycan-bd-like"/>
</dbReference>
<dbReference type="Pfam" id="PF20142">
    <property type="entry name" value="Scaffold"/>
    <property type="match status" value="1"/>
</dbReference>
<evidence type="ECO:0000256" key="8">
    <source>
        <dbReference type="SAM" id="SignalP"/>
    </source>
</evidence>
<dbReference type="PROSITE" id="PS52029">
    <property type="entry name" value="LD_TPASE"/>
    <property type="match status" value="1"/>
</dbReference>
<dbReference type="InterPro" id="IPR005490">
    <property type="entry name" value="LD_TPept_cat_dom"/>
</dbReference>
<reference evidence="10 11" key="1">
    <citation type="submission" date="2020-07" db="EMBL/GenBank/DDBJ databases">
        <authorList>
            <person name="Li M."/>
        </authorList>
    </citation>
    <scope>NUCLEOTIDE SEQUENCE [LARGE SCALE GENOMIC DNA]</scope>
    <source>
        <strain evidence="10 11">DSM 23284</strain>
    </source>
</reference>
<evidence type="ECO:0000256" key="4">
    <source>
        <dbReference type="ARBA" id="ARBA00022960"/>
    </source>
</evidence>
<feature type="active site" description="Nucleophile" evidence="7">
    <location>
        <position position="491"/>
    </location>
</feature>
<evidence type="ECO:0000256" key="2">
    <source>
        <dbReference type="ARBA" id="ARBA00005992"/>
    </source>
</evidence>
<protein>
    <submittedName>
        <fullName evidence="10">L,D-transpeptidase family protein</fullName>
    </submittedName>
</protein>
<dbReference type="InterPro" id="IPR045380">
    <property type="entry name" value="LD_TPept_scaffold_dom"/>
</dbReference>
<name>A0A838XRJ9_9HYPH</name>
<evidence type="ECO:0000313" key="11">
    <source>
        <dbReference type="Proteomes" id="UP000559404"/>
    </source>
</evidence>
<gene>
    <name evidence="10" type="ORF">H1W37_08475</name>
</gene>
<dbReference type="InterPro" id="IPR036365">
    <property type="entry name" value="PGBD-like_sf"/>
</dbReference>
<feature type="domain" description="L,D-TPase catalytic" evidence="9">
    <location>
        <begin position="341"/>
        <end position="518"/>
    </location>
</feature>
<dbReference type="PANTHER" id="PTHR41533">
    <property type="entry name" value="L,D-TRANSPEPTIDASE HI_1667-RELATED"/>
    <property type="match status" value="1"/>
</dbReference>
<evidence type="ECO:0000259" key="9">
    <source>
        <dbReference type="PROSITE" id="PS52029"/>
    </source>
</evidence>
<dbReference type="SUPFAM" id="SSF141523">
    <property type="entry name" value="L,D-transpeptidase catalytic domain-like"/>
    <property type="match status" value="1"/>
</dbReference>
<sequence>MRLATTILAASLAAGLPLVGPLPLAAPALAQSAAQPTAQPEVDETTLTEFAPAEQLPTDPLAFAIAAQLDSADSMMLDAALNAGSEEETELSVRDFYQQRLFQPLWLSEDGLNPFAKELLVALENAGEHALDPEDYDPDRLAQLAFNAAGLADLAALDVALSSTYVTYASHLAAGRVKPNRVNKSLKLFPLAPDPVTLLDLVDSSESFTEVLEGLSPNTPNYDRLKDRLADYRAKQAAGGFTAVPSGPVLKPGMTDDRLEALRARMIEEDLLAPGSHSGDVYDGALLAAVKLFQERHGLEVDGIIGKNTLVEINVPIAARIEQMALNMERRRWMPDDLGERYVFINLADQNLKVVDNDKTVHTTRVVVGKPYHATPVFSDQITYAEINPFWTVPFSIATKEYLPQLQRNPGALAAKNIRIFSGNREISPYSVDWNGVSRRNFSYTLRQDPGPRNALGRIKFMFPNKYSIYIHDTPSKALFSRAQRSFSHGCIRAENPFDLGEVLLARDGWSKDRLIAARDTKKRRIVKLKEPIPVHLTYLTAWVNKDGSTHFRRDVYGRDKVLKTALTTNRRTDL</sequence>
<dbReference type="Pfam" id="PF01471">
    <property type="entry name" value="PG_binding_1"/>
    <property type="match status" value="1"/>
</dbReference>
<reference evidence="10 11" key="2">
    <citation type="submission" date="2020-08" db="EMBL/GenBank/DDBJ databases">
        <title>Stappia taiwanensis sp. nov., isolated from a coastal thermal spring.</title>
        <authorList>
            <person name="Kampfer P."/>
        </authorList>
    </citation>
    <scope>NUCLEOTIDE SEQUENCE [LARGE SCALE GENOMIC DNA]</scope>
    <source>
        <strain evidence="10 11">DSM 23284</strain>
    </source>
</reference>
<dbReference type="InterPro" id="IPR052905">
    <property type="entry name" value="LD-transpeptidase_YkuD-like"/>
</dbReference>
<keyword evidence="4 7" id="KW-0133">Cell shape</keyword>
<dbReference type="Proteomes" id="UP000559404">
    <property type="component" value="Unassembled WGS sequence"/>
</dbReference>
<dbReference type="CDD" id="cd16913">
    <property type="entry name" value="YkuD_like"/>
    <property type="match status" value="1"/>
</dbReference>
<dbReference type="SUPFAM" id="SSF47090">
    <property type="entry name" value="PGBD-like"/>
    <property type="match status" value="1"/>
</dbReference>
<dbReference type="RefSeq" id="WP_181759878.1">
    <property type="nucleotide sequence ID" value="NZ_BMCR01000005.1"/>
</dbReference>
<comment type="pathway">
    <text evidence="1 7">Cell wall biogenesis; peptidoglycan biosynthesis.</text>
</comment>
<dbReference type="GO" id="GO:0009252">
    <property type="term" value="P:peptidoglycan biosynthetic process"/>
    <property type="evidence" value="ECO:0007669"/>
    <property type="project" value="UniProtKB-UniPathway"/>
</dbReference>
<dbReference type="Gene3D" id="1.10.101.10">
    <property type="entry name" value="PGBD-like superfamily/PGBD"/>
    <property type="match status" value="1"/>
</dbReference>
<dbReference type="InterPro" id="IPR038063">
    <property type="entry name" value="Transpep_catalytic_dom"/>
</dbReference>
<keyword evidence="8" id="KW-0732">Signal</keyword>
<dbReference type="UniPathway" id="UPA00219"/>
<accession>A0A838XRJ9</accession>
<evidence type="ECO:0000256" key="1">
    <source>
        <dbReference type="ARBA" id="ARBA00004752"/>
    </source>
</evidence>
<keyword evidence="3" id="KW-0808">Transferase</keyword>
<proteinExistence type="inferred from homology"/>
<dbReference type="AlphaFoldDB" id="A0A838XRJ9"/>
<evidence type="ECO:0000256" key="5">
    <source>
        <dbReference type="ARBA" id="ARBA00022984"/>
    </source>
</evidence>